<keyword evidence="8" id="KW-1185">Reference proteome</keyword>
<comment type="caution">
    <text evidence="7">The sequence shown here is derived from an EMBL/GenBank/DDBJ whole genome shotgun (WGS) entry which is preliminary data.</text>
</comment>
<evidence type="ECO:0000259" key="5">
    <source>
        <dbReference type="Pfam" id="PF10672"/>
    </source>
</evidence>
<dbReference type="EMBL" id="NPDY01000012">
    <property type="protein sequence ID" value="PJZ69095.1"/>
    <property type="molecule type" value="Genomic_DNA"/>
</dbReference>
<keyword evidence="1 7" id="KW-0489">Methyltransferase</keyword>
<dbReference type="Pfam" id="PF10672">
    <property type="entry name" value="Methyltrans_SAM"/>
    <property type="match status" value="1"/>
</dbReference>
<dbReference type="EMBL" id="NPDZ01000019">
    <property type="protein sequence ID" value="PJZ71804.1"/>
    <property type="molecule type" value="Genomic_DNA"/>
</dbReference>
<evidence type="ECO:0000313" key="9">
    <source>
        <dbReference type="Proteomes" id="UP000231990"/>
    </source>
</evidence>
<sequence length="319" mass="37696">MKHLEMFFNRLERMSKHWKKWARRRDISCFRVYDRDIPQVPLSIDLYEDYCQVAEYANSYPLTDAEKQHERSEIEKAIFEILNVSPEKLFWKKREQKKGSSQYEKLGNRQASIVVNEGGLRFKVNLSDYLDTGLFLDHRITRELVRNESAGKRVLNLFAYTGSFSVYAVAGGAILVTSVDLSKTYLDWAKENFRLNQMNSEEHEFVQADVLNWLKTSGSKAARKEKYDLIVVDPPTFSNSKRMDGFFDIQKDYSYLLNLLYKDYSNPGAVLYFSTNFRKFKLDPNSILWDEVEDLTKRTHPDDFRSEKIRSVWRFKNRS</sequence>
<evidence type="ECO:0000313" key="8">
    <source>
        <dbReference type="Proteomes" id="UP000231962"/>
    </source>
</evidence>
<dbReference type="PANTHER" id="PTHR43042:SF3">
    <property type="entry name" value="RIBOSOMAL RNA LARGE SUBUNIT METHYLTRANSFERASE YWBD-RELATED"/>
    <property type="match status" value="1"/>
</dbReference>
<evidence type="ECO:0000256" key="2">
    <source>
        <dbReference type="ARBA" id="ARBA00022679"/>
    </source>
</evidence>
<dbReference type="InterPro" id="IPR019614">
    <property type="entry name" value="SAM-dep_methyl-trfase"/>
</dbReference>
<dbReference type="GO" id="GO:0008168">
    <property type="term" value="F:methyltransferase activity"/>
    <property type="evidence" value="ECO:0007669"/>
    <property type="project" value="UniProtKB-KW"/>
</dbReference>
<dbReference type="InterPro" id="IPR029063">
    <property type="entry name" value="SAM-dependent_MTases_sf"/>
</dbReference>
<evidence type="ECO:0000256" key="4">
    <source>
        <dbReference type="SAM" id="Phobius"/>
    </source>
</evidence>
<dbReference type="CDD" id="cd02440">
    <property type="entry name" value="AdoMet_MTases"/>
    <property type="match status" value="1"/>
</dbReference>
<keyword evidence="3" id="KW-0949">S-adenosyl-L-methionine</keyword>
<dbReference type="OrthoDB" id="9805492at2"/>
<keyword evidence="2 7" id="KW-0808">Transferase</keyword>
<dbReference type="Proteomes" id="UP000231962">
    <property type="component" value="Unassembled WGS sequence"/>
</dbReference>
<evidence type="ECO:0000313" key="6">
    <source>
        <dbReference type="EMBL" id="PJZ69095.1"/>
    </source>
</evidence>
<dbReference type="Gene3D" id="3.40.50.150">
    <property type="entry name" value="Vaccinia Virus protein VP39"/>
    <property type="match status" value="1"/>
</dbReference>
<keyword evidence="4" id="KW-0812">Transmembrane</keyword>
<keyword evidence="4" id="KW-1133">Transmembrane helix</keyword>
<dbReference type="Gene3D" id="3.30.750.80">
    <property type="entry name" value="RNA methyltransferase domain (HRMD) like"/>
    <property type="match status" value="1"/>
</dbReference>
<name>A0A2M9ZIK9_9LEPT</name>
<evidence type="ECO:0000256" key="3">
    <source>
        <dbReference type="ARBA" id="ARBA00022691"/>
    </source>
</evidence>
<dbReference type="RefSeq" id="WP_100714387.1">
    <property type="nucleotide sequence ID" value="NZ_NPDY01000012.1"/>
</dbReference>
<reference evidence="8 9" key="1">
    <citation type="submission" date="2017-07" db="EMBL/GenBank/DDBJ databases">
        <title>Leptospira spp. isolated from tropical soils.</title>
        <authorList>
            <person name="Thibeaux R."/>
            <person name="Iraola G."/>
            <person name="Ferres I."/>
            <person name="Bierque E."/>
            <person name="Girault D."/>
            <person name="Soupe-Gilbert M.-E."/>
            <person name="Picardeau M."/>
            <person name="Goarant C."/>
        </authorList>
    </citation>
    <scope>NUCLEOTIDE SEQUENCE [LARGE SCALE GENOMIC DNA]</scope>
    <source>
        <strain evidence="7 9">FH1-B-B1</strain>
        <strain evidence="6 8">FH1-B-C1</strain>
    </source>
</reference>
<feature type="domain" description="S-adenosylmethionine-dependent methyltransferase" evidence="5">
    <location>
        <begin position="113"/>
        <end position="272"/>
    </location>
</feature>
<gene>
    <name evidence="6" type="ORF">CH360_12485</name>
    <name evidence="7" type="ORF">CH373_17640</name>
</gene>
<accession>A0A2M9ZIK9</accession>
<proteinExistence type="predicted"/>
<dbReference type="PANTHER" id="PTHR43042">
    <property type="entry name" value="SAM-DEPENDENT METHYLTRANSFERASE"/>
    <property type="match status" value="1"/>
</dbReference>
<protein>
    <submittedName>
        <fullName evidence="7">SAM-dependent methyltransferase</fullName>
    </submittedName>
</protein>
<keyword evidence="4" id="KW-0472">Membrane</keyword>
<dbReference type="Proteomes" id="UP000231990">
    <property type="component" value="Unassembled WGS sequence"/>
</dbReference>
<evidence type="ECO:0000313" key="7">
    <source>
        <dbReference type="EMBL" id="PJZ71804.1"/>
    </source>
</evidence>
<dbReference type="SUPFAM" id="SSF53335">
    <property type="entry name" value="S-adenosyl-L-methionine-dependent methyltransferases"/>
    <property type="match status" value="1"/>
</dbReference>
<organism evidence="7 9">
    <name type="scientific">Leptospira perolatii</name>
    <dbReference type="NCBI Taxonomy" id="2023191"/>
    <lineage>
        <taxon>Bacteria</taxon>
        <taxon>Pseudomonadati</taxon>
        <taxon>Spirochaetota</taxon>
        <taxon>Spirochaetia</taxon>
        <taxon>Leptospirales</taxon>
        <taxon>Leptospiraceae</taxon>
        <taxon>Leptospira</taxon>
    </lineage>
</organism>
<evidence type="ECO:0000256" key="1">
    <source>
        <dbReference type="ARBA" id="ARBA00022603"/>
    </source>
</evidence>
<dbReference type="AlphaFoldDB" id="A0A2M9ZIK9"/>
<feature type="transmembrane region" description="Helical" evidence="4">
    <location>
        <begin position="154"/>
        <end position="176"/>
    </location>
</feature>
<dbReference type="GO" id="GO:0032259">
    <property type="term" value="P:methylation"/>
    <property type="evidence" value="ECO:0007669"/>
    <property type="project" value="UniProtKB-KW"/>
</dbReference>